<dbReference type="AlphaFoldDB" id="A0A6A6NUF8"/>
<dbReference type="PROSITE" id="PS51140">
    <property type="entry name" value="CUE"/>
    <property type="match status" value="1"/>
</dbReference>
<sequence length="213" mass="22918">MSEQTLNIPQLLAVALIGFFALRWLFSASSSGGDRNNNGGGVGGRGGVASRRGGAGGGAFRVDPAHVDQIQQMFPQLDRRDIMWDLQRNGGNIAATTERVLSGRGLEAPPPSFQPAQPAPAPRSRPAQPSTSRSPPPPVHPDLITRYNLAAKIREQGAASGSMPAAAEAEFGAAQRLGWSTNKDERQALLRKRREDMILAARRKMEEKDRMAT</sequence>
<keyword evidence="2 11" id="KW-0812">Transmembrane</keyword>
<dbReference type="SMART" id="SM00546">
    <property type="entry name" value="CUE"/>
    <property type="match status" value="1"/>
</dbReference>
<feature type="compositionally biased region" description="Pro residues" evidence="10">
    <location>
        <begin position="108"/>
        <end position="123"/>
    </location>
</feature>
<evidence type="ECO:0000256" key="1">
    <source>
        <dbReference type="ARBA" id="ARBA00004586"/>
    </source>
</evidence>
<feature type="transmembrane region" description="Helical" evidence="11">
    <location>
        <begin position="6"/>
        <end position="26"/>
    </location>
</feature>
<dbReference type="FunFam" id="1.10.8.10:FF:000050">
    <property type="entry name" value="Related to AMFR protein"/>
    <property type="match status" value="1"/>
</dbReference>
<protein>
    <recommendedName>
        <fullName evidence="9">Coupling of ubiquitin conjugation to ER degradation protein 1</fullName>
    </recommendedName>
</protein>
<gene>
    <name evidence="13" type="ORF">BDY21DRAFT_290299</name>
</gene>
<dbReference type="GO" id="GO:0043130">
    <property type="term" value="F:ubiquitin binding"/>
    <property type="evidence" value="ECO:0007669"/>
    <property type="project" value="InterPro"/>
</dbReference>
<evidence type="ECO:0000313" key="13">
    <source>
        <dbReference type="EMBL" id="KAF2455094.1"/>
    </source>
</evidence>
<dbReference type="InterPro" id="IPR009060">
    <property type="entry name" value="UBA-like_sf"/>
</dbReference>
<dbReference type="InterPro" id="IPR003892">
    <property type="entry name" value="CUE"/>
</dbReference>
<evidence type="ECO:0000256" key="3">
    <source>
        <dbReference type="ARBA" id="ARBA00022786"/>
    </source>
</evidence>
<comment type="similarity">
    <text evidence="8">Belongs to the CUE1 family.</text>
</comment>
<keyword evidence="5 11" id="KW-1133">Transmembrane helix</keyword>
<keyword evidence="6 11" id="KW-0472">Membrane</keyword>
<comment type="subcellular location">
    <subcellularLocation>
        <location evidence="7">Endomembrane system</location>
        <topology evidence="7">Single-pass membrane protein</topology>
    </subcellularLocation>
    <subcellularLocation>
        <location evidence="1">Endoplasmic reticulum membrane</location>
    </subcellularLocation>
</comment>
<evidence type="ECO:0000256" key="6">
    <source>
        <dbReference type="ARBA" id="ARBA00023136"/>
    </source>
</evidence>
<evidence type="ECO:0000313" key="14">
    <source>
        <dbReference type="Proteomes" id="UP000799766"/>
    </source>
</evidence>
<keyword evidence="3" id="KW-0833">Ubl conjugation pathway</keyword>
<reference evidence="13" key="1">
    <citation type="journal article" date="2020" name="Stud. Mycol.">
        <title>101 Dothideomycetes genomes: a test case for predicting lifestyles and emergence of pathogens.</title>
        <authorList>
            <person name="Haridas S."/>
            <person name="Albert R."/>
            <person name="Binder M."/>
            <person name="Bloem J."/>
            <person name="Labutti K."/>
            <person name="Salamov A."/>
            <person name="Andreopoulos B."/>
            <person name="Baker S."/>
            <person name="Barry K."/>
            <person name="Bills G."/>
            <person name="Bluhm B."/>
            <person name="Cannon C."/>
            <person name="Castanera R."/>
            <person name="Culley D."/>
            <person name="Daum C."/>
            <person name="Ezra D."/>
            <person name="Gonzalez J."/>
            <person name="Henrissat B."/>
            <person name="Kuo A."/>
            <person name="Liang C."/>
            <person name="Lipzen A."/>
            <person name="Lutzoni F."/>
            <person name="Magnuson J."/>
            <person name="Mondo S."/>
            <person name="Nolan M."/>
            <person name="Ohm R."/>
            <person name="Pangilinan J."/>
            <person name="Park H.-J."/>
            <person name="Ramirez L."/>
            <person name="Alfaro M."/>
            <person name="Sun H."/>
            <person name="Tritt A."/>
            <person name="Yoshinaga Y."/>
            <person name="Zwiers L.-H."/>
            <person name="Turgeon B."/>
            <person name="Goodwin S."/>
            <person name="Spatafora J."/>
            <person name="Crous P."/>
            <person name="Grigoriev I."/>
        </authorList>
    </citation>
    <scope>NUCLEOTIDE SEQUENCE</scope>
    <source>
        <strain evidence="13">ATCC 16933</strain>
    </source>
</reference>
<feature type="compositionally biased region" description="Gly residues" evidence="10">
    <location>
        <begin position="38"/>
        <end position="59"/>
    </location>
</feature>
<evidence type="ECO:0000256" key="9">
    <source>
        <dbReference type="ARBA" id="ARBA00072899"/>
    </source>
</evidence>
<evidence type="ECO:0000256" key="2">
    <source>
        <dbReference type="ARBA" id="ARBA00022692"/>
    </source>
</evidence>
<dbReference type="SUPFAM" id="SSF46934">
    <property type="entry name" value="UBA-like"/>
    <property type="match status" value="1"/>
</dbReference>
<proteinExistence type="inferred from homology"/>
<feature type="region of interest" description="Disordered" evidence="10">
    <location>
        <begin position="32"/>
        <end position="63"/>
    </location>
</feature>
<evidence type="ECO:0000256" key="10">
    <source>
        <dbReference type="SAM" id="MobiDB-lite"/>
    </source>
</evidence>
<evidence type="ECO:0000256" key="4">
    <source>
        <dbReference type="ARBA" id="ARBA00022824"/>
    </source>
</evidence>
<evidence type="ECO:0000256" key="7">
    <source>
        <dbReference type="ARBA" id="ARBA00037847"/>
    </source>
</evidence>
<evidence type="ECO:0000256" key="11">
    <source>
        <dbReference type="SAM" id="Phobius"/>
    </source>
</evidence>
<feature type="region of interest" description="Disordered" evidence="10">
    <location>
        <begin position="103"/>
        <end position="143"/>
    </location>
</feature>
<dbReference type="OrthoDB" id="3824970at2759"/>
<keyword evidence="4" id="KW-0256">Endoplasmic reticulum</keyword>
<dbReference type="GO" id="GO:0005789">
    <property type="term" value="C:endoplasmic reticulum membrane"/>
    <property type="evidence" value="ECO:0007669"/>
    <property type="project" value="UniProtKB-SubCell"/>
</dbReference>
<feature type="domain" description="CUE" evidence="12">
    <location>
        <begin position="62"/>
        <end position="105"/>
    </location>
</feature>
<keyword evidence="14" id="KW-1185">Reference proteome</keyword>
<dbReference type="CDD" id="cd14424">
    <property type="entry name" value="CUE_Cue1p_like"/>
    <property type="match status" value="1"/>
</dbReference>
<dbReference type="Proteomes" id="UP000799766">
    <property type="component" value="Unassembled WGS sequence"/>
</dbReference>
<dbReference type="EMBL" id="MU001688">
    <property type="protein sequence ID" value="KAF2455094.1"/>
    <property type="molecule type" value="Genomic_DNA"/>
</dbReference>
<name>A0A6A6NUF8_9PEZI</name>
<feature type="compositionally biased region" description="Low complexity" evidence="10">
    <location>
        <begin position="124"/>
        <end position="133"/>
    </location>
</feature>
<evidence type="ECO:0000256" key="8">
    <source>
        <dbReference type="ARBA" id="ARBA00061383"/>
    </source>
</evidence>
<accession>A0A6A6NUF8</accession>
<evidence type="ECO:0000259" key="12">
    <source>
        <dbReference type="PROSITE" id="PS51140"/>
    </source>
</evidence>
<evidence type="ECO:0000256" key="5">
    <source>
        <dbReference type="ARBA" id="ARBA00022989"/>
    </source>
</evidence>
<dbReference type="Pfam" id="PF02845">
    <property type="entry name" value="CUE"/>
    <property type="match status" value="1"/>
</dbReference>
<dbReference type="Gene3D" id="1.10.8.10">
    <property type="entry name" value="DNA helicase RuvA subunit, C-terminal domain"/>
    <property type="match status" value="1"/>
</dbReference>
<organism evidence="13 14">
    <name type="scientific">Lineolata rhizophorae</name>
    <dbReference type="NCBI Taxonomy" id="578093"/>
    <lineage>
        <taxon>Eukaryota</taxon>
        <taxon>Fungi</taxon>
        <taxon>Dikarya</taxon>
        <taxon>Ascomycota</taxon>
        <taxon>Pezizomycotina</taxon>
        <taxon>Dothideomycetes</taxon>
        <taxon>Dothideomycetes incertae sedis</taxon>
        <taxon>Lineolatales</taxon>
        <taxon>Lineolataceae</taxon>
        <taxon>Lineolata</taxon>
    </lineage>
</organism>